<evidence type="ECO:0000259" key="7">
    <source>
        <dbReference type="PROSITE" id="PS50850"/>
    </source>
</evidence>
<sequence length="531" mass="59015">MDSQLTIDDILVDIGCGKALWILQFLINSPMAASSWSMLQMAFAGKVPNWECVSNETKNFSQSDFNVSRFKQCFLEGAPCQRFQFDNSALTVVNQWSLVCDLSWVPATVISIQMAGVLLGNMVSGHLSDQFGRKRTLYGFLVWHSLCNVVAAFSVSWQMFAVCRFFIGTGIGGILSIVFPYSMEFLPPKWRPVVAVLPIWMVGVFALTATAYLLPNWSHMHIAIGLVPLALLLGWVYLPESIRWLAVHDRDREAIDIIDTLSERNGKLPPSNARSVIENVAREKQKSDGKKHTYTYLDLFSDLYLAKITLILCFFWFVMSLVTYGVGFAVSSFSGNLYLNYLIITLLDIPALPPTLWALNRFGRRWSVIGLFAISTVCAGGCLVAIFAAPVESRDTLIKWLTILCKVTINAGWDAVQTWQSELYPTVVRNLGYGASNTAARVGGIAAPFVINLDHLMMTFSITTSVTFVCLALCFTLPETLNRPLEDNILRPMSDSSDTSLPVADDTVSEEHLNGNIQGHSQREQLKSSPI</sequence>
<evidence type="ECO:0000313" key="8">
    <source>
        <dbReference type="Proteomes" id="UP001165740"/>
    </source>
</evidence>
<feature type="transmembrane region" description="Helical" evidence="6">
    <location>
        <begin position="304"/>
        <end position="326"/>
    </location>
</feature>
<dbReference type="GO" id="GO:0016020">
    <property type="term" value="C:membrane"/>
    <property type="evidence" value="ECO:0007669"/>
    <property type="project" value="UniProtKB-SubCell"/>
</dbReference>
<evidence type="ECO:0000313" key="10">
    <source>
        <dbReference type="RefSeq" id="XP_055884149.1"/>
    </source>
</evidence>
<keyword evidence="3 6" id="KW-1133">Transmembrane helix</keyword>
<dbReference type="RefSeq" id="XP_055884148.1">
    <property type="nucleotide sequence ID" value="XM_056028173.1"/>
</dbReference>
<comment type="subcellular location">
    <subcellularLocation>
        <location evidence="1">Membrane</location>
        <topology evidence="1">Multi-pass membrane protein</topology>
    </subcellularLocation>
</comment>
<feature type="domain" description="Major facilitator superfamily (MFS) profile" evidence="7">
    <location>
        <begin position="65"/>
        <end position="482"/>
    </location>
</feature>
<dbReference type="RefSeq" id="XP_055884149.1">
    <property type="nucleotide sequence ID" value="XM_056028174.1"/>
</dbReference>
<dbReference type="AlphaFoldDB" id="A0A9W3AAG9"/>
<evidence type="ECO:0000256" key="5">
    <source>
        <dbReference type="SAM" id="MobiDB-lite"/>
    </source>
</evidence>
<keyword evidence="8" id="KW-1185">Reference proteome</keyword>
<feature type="transmembrane region" description="Helical" evidence="6">
    <location>
        <begin position="136"/>
        <end position="153"/>
    </location>
</feature>
<gene>
    <name evidence="9 10" type="primary">LOC106053082</name>
</gene>
<evidence type="ECO:0000256" key="1">
    <source>
        <dbReference type="ARBA" id="ARBA00004141"/>
    </source>
</evidence>
<dbReference type="PANTHER" id="PTHR24064">
    <property type="entry name" value="SOLUTE CARRIER FAMILY 22 MEMBER"/>
    <property type="match status" value="1"/>
</dbReference>
<evidence type="ECO:0000313" key="9">
    <source>
        <dbReference type="RefSeq" id="XP_055884148.1"/>
    </source>
</evidence>
<feature type="transmembrane region" description="Helical" evidence="6">
    <location>
        <begin position="366"/>
        <end position="389"/>
    </location>
</feature>
<keyword evidence="2 6" id="KW-0812">Transmembrane</keyword>
<dbReference type="GO" id="GO:0022857">
    <property type="term" value="F:transmembrane transporter activity"/>
    <property type="evidence" value="ECO:0007669"/>
    <property type="project" value="InterPro"/>
</dbReference>
<dbReference type="OMA" id="CENTWIK"/>
<evidence type="ECO:0000256" key="6">
    <source>
        <dbReference type="SAM" id="Phobius"/>
    </source>
</evidence>
<feature type="region of interest" description="Disordered" evidence="5">
    <location>
        <begin position="493"/>
        <end position="531"/>
    </location>
</feature>
<feature type="transmembrane region" description="Helical" evidence="6">
    <location>
        <begin position="220"/>
        <end position="238"/>
    </location>
</feature>
<proteinExistence type="predicted"/>
<dbReference type="Gene3D" id="1.20.1250.20">
    <property type="entry name" value="MFS general substrate transporter like domains"/>
    <property type="match status" value="1"/>
</dbReference>
<name>A0A9W3AAG9_BIOGL</name>
<dbReference type="InterPro" id="IPR005828">
    <property type="entry name" value="MFS_sugar_transport-like"/>
</dbReference>
<evidence type="ECO:0000256" key="4">
    <source>
        <dbReference type="ARBA" id="ARBA00023136"/>
    </source>
</evidence>
<feature type="transmembrane region" description="Helical" evidence="6">
    <location>
        <begin position="338"/>
        <end position="359"/>
    </location>
</feature>
<keyword evidence="4 6" id="KW-0472">Membrane</keyword>
<feature type="transmembrane region" description="Helical" evidence="6">
    <location>
        <begin position="104"/>
        <end position="124"/>
    </location>
</feature>
<feature type="compositionally biased region" description="Basic and acidic residues" evidence="5">
    <location>
        <begin position="521"/>
        <end position="531"/>
    </location>
</feature>
<dbReference type="InterPro" id="IPR036259">
    <property type="entry name" value="MFS_trans_sf"/>
</dbReference>
<protein>
    <submittedName>
        <fullName evidence="9 10">Organic cation transporter protein-like</fullName>
    </submittedName>
</protein>
<reference evidence="9 10" key="1">
    <citation type="submission" date="2025-04" db="UniProtKB">
        <authorList>
            <consortium name="RefSeq"/>
        </authorList>
    </citation>
    <scope>IDENTIFICATION</scope>
</reference>
<accession>A0A9W3AAG9</accession>
<dbReference type="GeneID" id="106053082"/>
<feature type="transmembrane region" description="Helical" evidence="6">
    <location>
        <begin position="159"/>
        <end position="181"/>
    </location>
</feature>
<feature type="transmembrane region" description="Helical" evidence="6">
    <location>
        <begin position="193"/>
        <end position="214"/>
    </location>
</feature>
<evidence type="ECO:0000256" key="2">
    <source>
        <dbReference type="ARBA" id="ARBA00022692"/>
    </source>
</evidence>
<dbReference type="SUPFAM" id="SSF103473">
    <property type="entry name" value="MFS general substrate transporter"/>
    <property type="match status" value="1"/>
</dbReference>
<dbReference type="InterPro" id="IPR020846">
    <property type="entry name" value="MFS_dom"/>
</dbReference>
<dbReference type="Pfam" id="PF00083">
    <property type="entry name" value="Sugar_tr"/>
    <property type="match status" value="1"/>
</dbReference>
<dbReference type="OrthoDB" id="6155518at2759"/>
<evidence type="ECO:0000256" key="3">
    <source>
        <dbReference type="ARBA" id="ARBA00022989"/>
    </source>
</evidence>
<dbReference type="PROSITE" id="PS50850">
    <property type="entry name" value="MFS"/>
    <property type="match status" value="1"/>
</dbReference>
<dbReference type="Proteomes" id="UP001165740">
    <property type="component" value="Chromosome 4"/>
</dbReference>
<organism evidence="8 10">
    <name type="scientific">Biomphalaria glabrata</name>
    <name type="common">Bloodfluke planorb</name>
    <name type="synonym">Freshwater snail</name>
    <dbReference type="NCBI Taxonomy" id="6526"/>
    <lineage>
        <taxon>Eukaryota</taxon>
        <taxon>Metazoa</taxon>
        <taxon>Spiralia</taxon>
        <taxon>Lophotrochozoa</taxon>
        <taxon>Mollusca</taxon>
        <taxon>Gastropoda</taxon>
        <taxon>Heterobranchia</taxon>
        <taxon>Euthyneura</taxon>
        <taxon>Panpulmonata</taxon>
        <taxon>Hygrophila</taxon>
        <taxon>Lymnaeoidea</taxon>
        <taxon>Planorbidae</taxon>
        <taxon>Biomphalaria</taxon>
    </lineage>
</organism>